<organism evidence="4 5">
    <name type="scientific">Linum tenue</name>
    <dbReference type="NCBI Taxonomy" id="586396"/>
    <lineage>
        <taxon>Eukaryota</taxon>
        <taxon>Viridiplantae</taxon>
        <taxon>Streptophyta</taxon>
        <taxon>Embryophyta</taxon>
        <taxon>Tracheophyta</taxon>
        <taxon>Spermatophyta</taxon>
        <taxon>Magnoliopsida</taxon>
        <taxon>eudicotyledons</taxon>
        <taxon>Gunneridae</taxon>
        <taxon>Pentapetalae</taxon>
        <taxon>rosids</taxon>
        <taxon>fabids</taxon>
        <taxon>Malpighiales</taxon>
        <taxon>Linaceae</taxon>
        <taxon>Linum</taxon>
    </lineage>
</organism>
<dbReference type="GO" id="GO:0016491">
    <property type="term" value="F:oxidoreductase activity"/>
    <property type="evidence" value="ECO:0007669"/>
    <property type="project" value="UniProtKB-KW"/>
</dbReference>
<evidence type="ECO:0000256" key="2">
    <source>
        <dbReference type="ARBA" id="ARBA00023002"/>
    </source>
</evidence>
<dbReference type="AlphaFoldDB" id="A0AAV0I782"/>
<keyword evidence="2" id="KW-0560">Oxidoreductase</keyword>
<dbReference type="InterPro" id="IPR036291">
    <property type="entry name" value="NAD(P)-bd_dom_sf"/>
</dbReference>
<comment type="similarity">
    <text evidence="3">Belongs to the short-chain dehydrogenases/reductases (SDR) family. SDR65C subfamily.</text>
</comment>
<dbReference type="Gene3D" id="3.40.50.720">
    <property type="entry name" value="NAD(P)-binding Rossmann-like Domain"/>
    <property type="match status" value="1"/>
</dbReference>
<comment type="caution">
    <text evidence="4">The sequence shown here is derived from an EMBL/GenBank/DDBJ whole genome shotgun (WGS) entry which is preliminary data.</text>
</comment>
<dbReference type="EMBL" id="CAMGYJ010000003">
    <property type="protein sequence ID" value="CAI0393049.1"/>
    <property type="molecule type" value="Genomic_DNA"/>
</dbReference>
<dbReference type="InterPro" id="IPR045000">
    <property type="entry name" value="TR"/>
</dbReference>
<name>A0AAV0I782_9ROSI</name>
<dbReference type="PRINTS" id="PR00081">
    <property type="entry name" value="GDHRDH"/>
</dbReference>
<dbReference type="SUPFAM" id="SSF51735">
    <property type="entry name" value="NAD(P)-binding Rossmann-fold domains"/>
    <property type="match status" value="1"/>
</dbReference>
<protein>
    <submittedName>
        <fullName evidence="4">Uncharacterized protein</fullName>
    </submittedName>
</protein>
<dbReference type="Pfam" id="PF13561">
    <property type="entry name" value="adh_short_C2"/>
    <property type="match status" value="1"/>
</dbReference>
<keyword evidence="1" id="KW-0521">NADP</keyword>
<reference evidence="4" key="1">
    <citation type="submission" date="2022-08" db="EMBL/GenBank/DDBJ databases">
        <authorList>
            <person name="Gutierrez-Valencia J."/>
        </authorList>
    </citation>
    <scope>NUCLEOTIDE SEQUENCE</scope>
</reference>
<dbReference type="InterPro" id="IPR002347">
    <property type="entry name" value="SDR_fam"/>
</dbReference>
<evidence type="ECO:0000256" key="3">
    <source>
        <dbReference type="ARBA" id="ARBA00025714"/>
    </source>
</evidence>
<dbReference type="PANTHER" id="PTHR42898:SF6">
    <property type="entry name" value="NADP-DEPENDENT MANNITOL DEHYDROGENASE"/>
    <property type="match status" value="1"/>
</dbReference>
<dbReference type="PANTHER" id="PTHR42898">
    <property type="entry name" value="TROPINONE REDUCTASE"/>
    <property type="match status" value="1"/>
</dbReference>
<evidence type="ECO:0000313" key="5">
    <source>
        <dbReference type="Proteomes" id="UP001154282"/>
    </source>
</evidence>
<dbReference type="FunFam" id="3.40.50.720:FF:000084">
    <property type="entry name" value="Short-chain dehydrogenase reductase"/>
    <property type="match status" value="1"/>
</dbReference>
<accession>A0AAV0I782</accession>
<gene>
    <name evidence="4" type="ORF">LITE_LOCUS7784</name>
</gene>
<keyword evidence="5" id="KW-1185">Reference proteome</keyword>
<proteinExistence type="inferred from homology"/>
<dbReference type="Proteomes" id="UP001154282">
    <property type="component" value="Unassembled WGS sequence"/>
</dbReference>
<evidence type="ECO:0000313" key="4">
    <source>
        <dbReference type="EMBL" id="CAI0393049.1"/>
    </source>
</evidence>
<evidence type="ECO:0000256" key="1">
    <source>
        <dbReference type="ARBA" id="ARBA00022857"/>
    </source>
</evidence>
<sequence>MAVAVAAGSGKWSLGGTTALVTGGTKGIGFAVVEELAGLGASVYTCARNEAELDGCLAQWKSKGFTVSGSVCDVSSPPQRQQLMDKVASHFHAKLHILVNNVGTSIVKASVDYTVEEFRWLMGTNLESAFHLSQLAHPLLKNSEGASLVFMSSVAGVASVSFGSVYGATKGKNTKTHTNHQSKGAMNQLTKNLACEWAKDNIRVNSVAPWFTTTPLVESHLEDKKFEESVIGRTPMRRVGKAEEVASLTAFLCMPASSYITGQTVCVDGGMSVHGFTFP</sequence>